<keyword evidence="1" id="KW-0694">RNA-binding</keyword>
<sequence>MSKAPAPGTKQKDRDGPSEAGRAKRSKYNPAAKTADQIRGCPGLLITSYPGKERHCAREVLSLLDECKPSSSPESIKASGTEKSISERLKSELEELRDPRKKAYRYHMMKGVNGVIFLEFTEEARGVWTPAEAAAAIADDAVRTRKCKSKWIGRMIPVETSCFASLDDIGKLAESVAEKHFPKDKGEGLTFAVEYESRSCKQFNRMDVIDKFAHAVSQPPYVVKLRGADRSILVQLITNKCFVSVVPGYKEKYCKFNLQRLVEREEEQGEDDEAKKDDE</sequence>
<keyword evidence="5" id="KW-1185">Reference proteome</keyword>
<accession>A0A5B8MZY5</accession>
<evidence type="ECO:0000313" key="5">
    <source>
        <dbReference type="Proteomes" id="UP000316726"/>
    </source>
</evidence>
<feature type="domain" description="THUMP" evidence="3">
    <location>
        <begin position="140"/>
        <end position="247"/>
    </location>
</feature>
<dbReference type="Gene3D" id="3.30.2300.10">
    <property type="entry name" value="THUMP superfamily"/>
    <property type="match status" value="1"/>
</dbReference>
<protein>
    <recommendedName>
        <fullName evidence="3">THUMP domain-containing protein</fullName>
    </recommendedName>
</protein>
<evidence type="ECO:0000259" key="3">
    <source>
        <dbReference type="PROSITE" id="PS51165"/>
    </source>
</evidence>
<dbReference type="InterPro" id="IPR004114">
    <property type="entry name" value="THUMP_dom"/>
</dbReference>
<dbReference type="PANTHER" id="PTHR13452:SF10">
    <property type="entry name" value="THUMP DOMAIN-CONTAINING PROTEIN 1"/>
    <property type="match status" value="1"/>
</dbReference>
<dbReference type="STRING" id="1764295.A0A5B8MZY5"/>
<organism evidence="4 5">
    <name type="scientific">Chloropicon primus</name>
    <dbReference type="NCBI Taxonomy" id="1764295"/>
    <lineage>
        <taxon>Eukaryota</taxon>
        <taxon>Viridiplantae</taxon>
        <taxon>Chlorophyta</taxon>
        <taxon>Chloropicophyceae</taxon>
        <taxon>Chloropicales</taxon>
        <taxon>Chloropicaceae</taxon>
        <taxon>Chloropicon</taxon>
    </lineage>
</organism>
<dbReference type="PANTHER" id="PTHR13452">
    <property type="entry name" value="THUMP DOMAIN CONTAINING PROTEIN 1-RELATED"/>
    <property type="match status" value="1"/>
</dbReference>
<dbReference type="SMART" id="SM00981">
    <property type="entry name" value="THUMP"/>
    <property type="match status" value="1"/>
</dbReference>
<gene>
    <name evidence="4" type="ORF">A3770_15p75420</name>
</gene>
<evidence type="ECO:0000313" key="4">
    <source>
        <dbReference type="EMBL" id="QDZ25024.1"/>
    </source>
</evidence>
<dbReference type="Pfam" id="PF02926">
    <property type="entry name" value="THUMP"/>
    <property type="match status" value="1"/>
</dbReference>
<dbReference type="AlphaFoldDB" id="A0A5B8MZY5"/>
<feature type="region of interest" description="Disordered" evidence="2">
    <location>
        <begin position="1"/>
        <end position="35"/>
    </location>
</feature>
<dbReference type="SUPFAM" id="SSF143437">
    <property type="entry name" value="THUMP domain-like"/>
    <property type="match status" value="1"/>
</dbReference>
<dbReference type="CDD" id="cd11717">
    <property type="entry name" value="THUMP_THUMPD1_like"/>
    <property type="match status" value="1"/>
</dbReference>
<dbReference type="InterPro" id="IPR040183">
    <property type="entry name" value="THUMPD1-like"/>
</dbReference>
<dbReference type="PROSITE" id="PS51165">
    <property type="entry name" value="THUMP"/>
    <property type="match status" value="1"/>
</dbReference>
<evidence type="ECO:0000256" key="2">
    <source>
        <dbReference type="SAM" id="MobiDB-lite"/>
    </source>
</evidence>
<dbReference type="GO" id="GO:0003723">
    <property type="term" value="F:RNA binding"/>
    <property type="evidence" value="ECO:0007669"/>
    <property type="project" value="UniProtKB-UniRule"/>
</dbReference>
<name>A0A5B8MZY5_9CHLO</name>
<reference evidence="4 5" key="1">
    <citation type="submission" date="2018-07" db="EMBL/GenBank/DDBJ databases">
        <title>The complete nuclear genome of the prasinophyte Chloropicon primus (CCMP1205).</title>
        <authorList>
            <person name="Pombert J.-F."/>
            <person name="Otis C."/>
            <person name="Turmel M."/>
            <person name="Lemieux C."/>
        </authorList>
    </citation>
    <scope>NUCLEOTIDE SEQUENCE [LARGE SCALE GENOMIC DNA]</scope>
    <source>
        <strain evidence="4 5">CCMP1205</strain>
    </source>
</reference>
<dbReference type="GO" id="GO:0006400">
    <property type="term" value="P:tRNA modification"/>
    <property type="evidence" value="ECO:0007669"/>
    <property type="project" value="InterPro"/>
</dbReference>
<proteinExistence type="predicted"/>
<dbReference type="EMBL" id="CP031048">
    <property type="protein sequence ID" value="QDZ25024.1"/>
    <property type="molecule type" value="Genomic_DNA"/>
</dbReference>
<dbReference type="OrthoDB" id="367221at2759"/>
<dbReference type="Proteomes" id="UP000316726">
    <property type="component" value="Chromosome 15"/>
</dbReference>
<evidence type="ECO:0000256" key="1">
    <source>
        <dbReference type="PROSITE-ProRule" id="PRU00529"/>
    </source>
</evidence>